<dbReference type="InterPro" id="IPR015890">
    <property type="entry name" value="Chorismate_C"/>
</dbReference>
<accession>A0ABP9DCF0</accession>
<evidence type="ECO:0000256" key="1">
    <source>
        <dbReference type="ARBA" id="ARBA00013139"/>
    </source>
</evidence>
<name>A0ABP9DCF0_9BACT</name>
<dbReference type="PRINTS" id="PR00095">
    <property type="entry name" value="ANTSNTHASEI"/>
</dbReference>
<evidence type="ECO:0000259" key="4">
    <source>
        <dbReference type="Pfam" id="PF04715"/>
    </source>
</evidence>
<dbReference type="EMBL" id="BAABJX010000024">
    <property type="protein sequence ID" value="GAA4832018.1"/>
    <property type="molecule type" value="Genomic_DNA"/>
</dbReference>
<evidence type="ECO:0000256" key="2">
    <source>
        <dbReference type="ARBA" id="ARBA00022679"/>
    </source>
</evidence>
<feature type="domain" description="Chorismate-utilising enzyme C-terminal" evidence="3">
    <location>
        <begin position="171"/>
        <end position="427"/>
    </location>
</feature>
<dbReference type="Gene3D" id="3.60.120.10">
    <property type="entry name" value="Anthranilate synthase"/>
    <property type="match status" value="1"/>
</dbReference>
<dbReference type="Proteomes" id="UP001500298">
    <property type="component" value="Unassembled WGS sequence"/>
</dbReference>
<dbReference type="EC" id="2.6.1.85" evidence="1"/>
<dbReference type="Pfam" id="PF04715">
    <property type="entry name" value="Anth_synt_I_N"/>
    <property type="match status" value="1"/>
</dbReference>
<protein>
    <recommendedName>
        <fullName evidence="1">aminodeoxychorismate synthase</fullName>
        <ecNumber evidence="1">2.6.1.85</ecNumber>
    </recommendedName>
</protein>
<evidence type="ECO:0000313" key="5">
    <source>
        <dbReference type="EMBL" id="GAA4832018.1"/>
    </source>
</evidence>
<dbReference type="SUPFAM" id="SSF56322">
    <property type="entry name" value="ADC synthase"/>
    <property type="match status" value="1"/>
</dbReference>
<dbReference type="InterPro" id="IPR005801">
    <property type="entry name" value="ADC_synthase"/>
</dbReference>
<keyword evidence="6" id="KW-1185">Reference proteome</keyword>
<keyword evidence="2" id="KW-0808">Transferase</keyword>
<feature type="domain" description="Anthranilate synthase component I N-terminal" evidence="4">
    <location>
        <begin position="88"/>
        <end position="130"/>
    </location>
</feature>
<sequence>MVSFNQSSGQDQVLLTYRPSSLKEFRQRALQWASSHNVCTWLDNNEIPYPEGGFQALLAIGEYRRCPIETGQSFESIQRFHQQRKTWLFGYWGYDLKNEVELLSSNNTDDVALPDIYFYEPTYLLRFTDEEVEVLKAEEHDAGWVIHQIELTEVKSNEPIEPLAIQQKVSRDTYIQTVEQIQQHIIEGDVYELNFCMEFFAEQAKIHPLSVYRQLNEVSPMPFSAYLQLGEHFVLSASPERFIRKEGARLLSQPIKGTIRRGKTEEEDLRLKEQLRNDEKEIAENMMIVDLVRNDLSRTCKIGTVKVPELFGIYGFRQVYQMISSIEGELQDHIHPIQAIKAAFPMGSMTGAPKVMSMELIERYEHSKRGLYSGAIGYITPEGDFDFNVVIRSILYNQEKEYLSFQIGSAITIDSSPEKEYEECLLKAKAIRTVLSGE</sequence>
<organism evidence="5 6">
    <name type="scientific">Algivirga pacifica</name>
    <dbReference type="NCBI Taxonomy" id="1162670"/>
    <lineage>
        <taxon>Bacteria</taxon>
        <taxon>Pseudomonadati</taxon>
        <taxon>Bacteroidota</taxon>
        <taxon>Cytophagia</taxon>
        <taxon>Cytophagales</taxon>
        <taxon>Flammeovirgaceae</taxon>
        <taxon>Algivirga</taxon>
    </lineage>
</organism>
<dbReference type="NCBIfam" id="TIGR00553">
    <property type="entry name" value="pabB"/>
    <property type="match status" value="1"/>
</dbReference>
<dbReference type="PANTHER" id="PTHR11236">
    <property type="entry name" value="AMINOBENZOATE/ANTHRANILATE SYNTHASE"/>
    <property type="match status" value="1"/>
</dbReference>
<comment type="caution">
    <text evidence="5">The sequence shown here is derived from an EMBL/GenBank/DDBJ whole genome shotgun (WGS) entry which is preliminary data.</text>
</comment>
<dbReference type="Pfam" id="PF00425">
    <property type="entry name" value="Chorismate_bind"/>
    <property type="match status" value="1"/>
</dbReference>
<dbReference type="PANTHER" id="PTHR11236:SF18">
    <property type="entry name" value="AMINODEOXYCHORISMATE SYNTHASE"/>
    <property type="match status" value="1"/>
</dbReference>
<reference evidence="6" key="1">
    <citation type="journal article" date="2019" name="Int. J. Syst. Evol. Microbiol.">
        <title>The Global Catalogue of Microorganisms (GCM) 10K type strain sequencing project: providing services to taxonomists for standard genome sequencing and annotation.</title>
        <authorList>
            <consortium name="The Broad Institute Genomics Platform"/>
            <consortium name="The Broad Institute Genome Sequencing Center for Infectious Disease"/>
            <person name="Wu L."/>
            <person name="Ma J."/>
        </authorList>
    </citation>
    <scope>NUCLEOTIDE SEQUENCE [LARGE SCALE GENOMIC DNA]</scope>
    <source>
        <strain evidence="6">JCM 18326</strain>
    </source>
</reference>
<dbReference type="InterPro" id="IPR006805">
    <property type="entry name" value="Anth_synth_I_N"/>
</dbReference>
<proteinExistence type="predicted"/>
<evidence type="ECO:0000259" key="3">
    <source>
        <dbReference type="Pfam" id="PF00425"/>
    </source>
</evidence>
<dbReference type="RefSeq" id="WP_345370871.1">
    <property type="nucleotide sequence ID" value="NZ_BAABJX010000024.1"/>
</dbReference>
<dbReference type="InterPro" id="IPR019999">
    <property type="entry name" value="Anth_synth_I-like"/>
</dbReference>
<dbReference type="InterPro" id="IPR005802">
    <property type="entry name" value="ADC_synth_comp_1"/>
</dbReference>
<gene>
    <name evidence="5" type="ORF">GCM10023331_16600</name>
</gene>
<evidence type="ECO:0000313" key="6">
    <source>
        <dbReference type="Proteomes" id="UP001500298"/>
    </source>
</evidence>